<proteinExistence type="predicted"/>
<accession>A0A1M6MLB9</accession>
<dbReference type="Proteomes" id="UP000184529">
    <property type="component" value="Unassembled WGS sequence"/>
</dbReference>
<dbReference type="RefSeq" id="WP_072871549.1">
    <property type="nucleotide sequence ID" value="NZ_FQZM01000074.1"/>
</dbReference>
<dbReference type="EMBL" id="FQZM01000074">
    <property type="protein sequence ID" value="SHJ84170.1"/>
    <property type="molecule type" value="Genomic_DNA"/>
</dbReference>
<dbReference type="PANTHER" id="PTHR34071">
    <property type="entry name" value="5-NITROIMIDAZOLE ANTIBIOTICS RESISTANCE PROTEIN, NIMA-FAMILY-RELATED PROTEIN-RELATED"/>
    <property type="match status" value="1"/>
</dbReference>
<evidence type="ECO:0000313" key="2">
    <source>
        <dbReference type="Proteomes" id="UP000184529"/>
    </source>
</evidence>
<evidence type="ECO:0000313" key="1">
    <source>
        <dbReference type="EMBL" id="SHJ84170.1"/>
    </source>
</evidence>
<dbReference type="SUPFAM" id="SSF50475">
    <property type="entry name" value="FMN-binding split barrel"/>
    <property type="match status" value="1"/>
</dbReference>
<protein>
    <recommendedName>
        <fullName evidence="3">Pyridoxamine 5'-phosphate oxidase</fullName>
    </recommendedName>
</protein>
<keyword evidence="2" id="KW-1185">Reference proteome</keyword>
<dbReference type="PANTHER" id="PTHR34071:SF2">
    <property type="entry name" value="FLAVIN-NUCLEOTIDE-BINDING PROTEIN"/>
    <property type="match status" value="1"/>
</dbReference>
<name>A0A1M6MLB9_9FIRM</name>
<reference evidence="2" key="1">
    <citation type="submission" date="2016-11" db="EMBL/GenBank/DDBJ databases">
        <authorList>
            <person name="Varghese N."/>
            <person name="Submissions S."/>
        </authorList>
    </citation>
    <scope>NUCLEOTIDE SEQUENCE [LARGE SCALE GENOMIC DNA]</scope>
    <source>
        <strain evidence="2">DSM 16057</strain>
    </source>
</reference>
<gene>
    <name evidence="1" type="ORF">SAMN02745219_03467</name>
</gene>
<sequence>MPKIWIKDESVSRDFLRKQLVGVLALARDRVPYCIPVHFLYLDERNKIYIHSAKVGKKMDIIVENPKVSFLVYEVEKLVSANNPCDFATRYTSVIVHGHARILENSVEKSEILTELVRKYGSGNTAFPQVMPLQADKVAVIEINIKQISCKRNVDC</sequence>
<dbReference type="Pfam" id="PF12900">
    <property type="entry name" value="Pyridox_ox_2"/>
    <property type="match status" value="1"/>
</dbReference>
<dbReference type="Gene3D" id="2.30.110.10">
    <property type="entry name" value="Electron Transport, Fmn-binding Protein, Chain A"/>
    <property type="match status" value="1"/>
</dbReference>
<organism evidence="1 2">
    <name type="scientific">Desulfofundulus thermosubterraneus DSM 16057</name>
    <dbReference type="NCBI Taxonomy" id="1121432"/>
    <lineage>
        <taxon>Bacteria</taxon>
        <taxon>Bacillati</taxon>
        <taxon>Bacillota</taxon>
        <taxon>Clostridia</taxon>
        <taxon>Eubacteriales</taxon>
        <taxon>Peptococcaceae</taxon>
        <taxon>Desulfofundulus</taxon>
    </lineage>
</organism>
<dbReference type="InterPro" id="IPR024747">
    <property type="entry name" value="Pyridox_Oxase-rel"/>
</dbReference>
<dbReference type="AlphaFoldDB" id="A0A1M6MLB9"/>
<dbReference type="InterPro" id="IPR012349">
    <property type="entry name" value="Split_barrel_FMN-bd"/>
</dbReference>
<evidence type="ECO:0008006" key="3">
    <source>
        <dbReference type="Google" id="ProtNLM"/>
    </source>
</evidence>